<evidence type="ECO:0000256" key="3">
    <source>
        <dbReference type="ARBA" id="ARBA00012944"/>
    </source>
</evidence>
<evidence type="ECO:0000256" key="4">
    <source>
        <dbReference type="ARBA" id="ARBA00021095"/>
    </source>
</evidence>
<keyword evidence="11 15" id="KW-0520">NAD</keyword>
<keyword evidence="12 15" id="KW-0496">Mitochondrion</keyword>
<feature type="transmembrane region" description="Helical" evidence="15">
    <location>
        <begin position="130"/>
        <end position="153"/>
    </location>
</feature>
<keyword evidence="8 15" id="KW-1278">Translocase</keyword>
<dbReference type="AlphaFoldDB" id="A0A411PPL4"/>
<feature type="transmembrane region" description="Helical" evidence="15">
    <location>
        <begin position="42"/>
        <end position="66"/>
    </location>
</feature>
<comment type="catalytic activity">
    <reaction evidence="14 15">
        <text>a ubiquinone + NADH + 5 H(+)(in) = a ubiquinol + NAD(+) + 4 H(+)(out)</text>
        <dbReference type="Rhea" id="RHEA:29091"/>
        <dbReference type="Rhea" id="RHEA-COMP:9565"/>
        <dbReference type="Rhea" id="RHEA-COMP:9566"/>
        <dbReference type="ChEBI" id="CHEBI:15378"/>
        <dbReference type="ChEBI" id="CHEBI:16389"/>
        <dbReference type="ChEBI" id="CHEBI:17976"/>
        <dbReference type="ChEBI" id="CHEBI:57540"/>
        <dbReference type="ChEBI" id="CHEBI:57945"/>
        <dbReference type="EC" id="7.1.1.2"/>
    </reaction>
</comment>
<comment type="function">
    <text evidence="15">Core subunit of the mitochondrial membrane respiratory chain NADH dehydrogenase (Complex I) which catalyzes electron transfer from NADH through the respiratory chain, using ubiquinone as an electron acceptor. Essential for the catalytic activity and assembly of complex I.</text>
</comment>
<evidence type="ECO:0000256" key="6">
    <source>
        <dbReference type="ARBA" id="ARBA00022660"/>
    </source>
</evidence>
<keyword evidence="5 15" id="KW-0813">Transport</keyword>
<gene>
    <name evidence="16" type="primary">ND6</name>
</gene>
<comment type="similarity">
    <text evidence="2 15">Belongs to the complex I subunit 6 family.</text>
</comment>
<dbReference type="Gene3D" id="1.20.120.1200">
    <property type="entry name" value="NADH-ubiquinone/plastoquinone oxidoreductase chain 6, subunit NuoJ"/>
    <property type="match status" value="1"/>
</dbReference>
<dbReference type="EC" id="7.1.1.2" evidence="3 15"/>
<evidence type="ECO:0000256" key="15">
    <source>
        <dbReference type="RuleBase" id="RU004430"/>
    </source>
</evidence>
<evidence type="ECO:0000256" key="14">
    <source>
        <dbReference type="ARBA" id="ARBA00049551"/>
    </source>
</evidence>
<evidence type="ECO:0000313" key="16">
    <source>
        <dbReference type="EMBL" id="QBG38268.1"/>
    </source>
</evidence>
<dbReference type="InterPro" id="IPR050269">
    <property type="entry name" value="ComplexI_Subunit6"/>
</dbReference>
<keyword evidence="6 15" id="KW-0679">Respiratory chain</keyword>
<evidence type="ECO:0000256" key="12">
    <source>
        <dbReference type="ARBA" id="ARBA00023128"/>
    </source>
</evidence>
<dbReference type="InterPro" id="IPR001457">
    <property type="entry name" value="NADH_UbQ/plastoQ_OxRdtase_su6"/>
</dbReference>
<sequence length="163" mass="18025">MILYSLFIMIFFGSTLVFYSLSPYYGALGLVLVALSGCIFSSLLGLSFMALILILIYMGGMLIVFVYSTAISAERYPLVSSDLKEIFLLSFFVILWGFFNFDSLNNFVVDSWFSFVSSDLVGSGNLYGEVGFYLLGGGYILLIALIVVLIITYGSEYNVLKAL</sequence>
<keyword evidence="15" id="KW-0830">Ubiquinone</keyword>
<dbReference type="RefSeq" id="YP_009574723.1">
    <property type="nucleotide sequence ID" value="NC_041450.1"/>
</dbReference>
<evidence type="ECO:0000256" key="7">
    <source>
        <dbReference type="ARBA" id="ARBA00022692"/>
    </source>
</evidence>
<keyword evidence="9 15" id="KW-0249">Electron transport</keyword>
<evidence type="ECO:0000256" key="10">
    <source>
        <dbReference type="ARBA" id="ARBA00022989"/>
    </source>
</evidence>
<dbReference type="CTD" id="4541"/>
<dbReference type="InterPro" id="IPR042106">
    <property type="entry name" value="Nuo/plastoQ_OxRdtase_6_NuoJ"/>
</dbReference>
<evidence type="ECO:0000256" key="1">
    <source>
        <dbReference type="ARBA" id="ARBA00004225"/>
    </source>
</evidence>
<evidence type="ECO:0000256" key="9">
    <source>
        <dbReference type="ARBA" id="ARBA00022982"/>
    </source>
</evidence>
<geneLocation type="mitochondrion" evidence="16"/>
<keyword evidence="7 15" id="KW-0812">Transmembrane</keyword>
<dbReference type="Pfam" id="PF00499">
    <property type="entry name" value="Oxidored_q3"/>
    <property type="match status" value="1"/>
</dbReference>
<feature type="transmembrane region" description="Helical" evidence="15">
    <location>
        <begin position="86"/>
        <end position="109"/>
    </location>
</feature>
<reference evidence="16" key="1">
    <citation type="journal article" date="2019" name="Mitochondrial DNA Part B Resour">
        <title>The complete mitochondrial genome of Styracaster yapensis (Paxillosida: Porcellanasteridae): characterization and phylogenetic position.</title>
        <authorList>
            <person name="Mu W."/>
            <person name="Liu J."/>
            <person name="Zhang H."/>
        </authorList>
    </citation>
    <scope>NUCLEOTIDE SEQUENCE</scope>
</reference>
<feature type="transmembrane region" description="Helical" evidence="15">
    <location>
        <begin position="6"/>
        <end position="35"/>
    </location>
</feature>
<evidence type="ECO:0000256" key="5">
    <source>
        <dbReference type="ARBA" id="ARBA00022448"/>
    </source>
</evidence>
<protein>
    <recommendedName>
        <fullName evidence="4 15">NADH-ubiquinone oxidoreductase chain 6</fullName>
        <ecNumber evidence="3 15">7.1.1.2</ecNumber>
    </recommendedName>
</protein>
<evidence type="ECO:0000256" key="2">
    <source>
        <dbReference type="ARBA" id="ARBA00005698"/>
    </source>
</evidence>
<dbReference type="EMBL" id="MH648613">
    <property type="protein sequence ID" value="QBG38268.1"/>
    <property type="molecule type" value="Genomic_DNA"/>
</dbReference>
<accession>A0A411PPL4</accession>
<name>A0A411PPL4_9ECHI</name>
<evidence type="ECO:0000256" key="8">
    <source>
        <dbReference type="ARBA" id="ARBA00022967"/>
    </source>
</evidence>
<dbReference type="PANTHER" id="PTHR11435">
    <property type="entry name" value="NADH UBIQUINONE OXIDOREDUCTASE SUBUNIT ND6"/>
    <property type="match status" value="1"/>
</dbReference>
<dbReference type="GO" id="GO:0031966">
    <property type="term" value="C:mitochondrial membrane"/>
    <property type="evidence" value="ECO:0007669"/>
    <property type="project" value="UniProtKB-SubCell"/>
</dbReference>
<organism evidence="16">
    <name type="scientific">Styracaster yapensis</name>
    <dbReference type="NCBI Taxonomy" id="2038754"/>
    <lineage>
        <taxon>Eukaryota</taxon>
        <taxon>Metazoa</taxon>
        <taxon>Echinodermata</taxon>
        <taxon>Eleutherozoa</taxon>
        <taxon>Asterozoa</taxon>
        <taxon>Asteroidea</taxon>
        <taxon>Valvatacea</taxon>
        <taxon>Paxillosida</taxon>
        <taxon>Porcellanasteridae</taxon>
        <taxon>Styracaster</taxon>
    </lineage>
</organism>
<keyword evidence="10 15" id="KW-1133">Transmembrane helix</keyword>
<evidence type="ECO:0000256" key="13">
    <source>
        <dbReference type="ARBA" id="ARBA00023136"/>
    </source>
</evidence>
<proteinExistence type="inferred from homology"/>
<keyword evidence="13 15" id="KW-0472">Membrane</keyword>
<evidence type="ECO:0000256" key="11">
    <source>
        <dbReference type="ARBA" id="ARBA00023027"/>
    </source>
</evidence>
<dbReference type="PANTHER" id="PTHR11435:SF1">
    <property type="entry name" value="NADH-UBIQUINONE OXIDOREDUCTASE CHAIN 6"/>
    <property type="match status" value="1"/>
</dbReference>
<dbReference type="GO" id="GO:0008137">
    <property type="term" value="F:NADH dehydrogenase (ubiquinone) activity"/>
    <property type="evidence" value="ECO:0007669"/>
    <property type="project" value="UniProtKB-UniRule"/>
</dbReference>
<dbReference type="GeneID" id="39698295"/>
<comment type="subcellular location">
    <subcellularLocation>
        <location evidence="1 15">Mitochondrion membrane</location>
        <topology evidence="1 15">Multi-pass membrane protein</topology>
    </subcellularLocation>
</comment>